<accession>A0ABU4LLI9</accession>
<proteinExistence type="predicted"/>
<protein>
    <submittedName>
        <fullName evidence="2">Uncharacterized protein</fullName>
    </submittedName>
</protein>
<dbReference type="Proteomes" id="UP001271723">
    <property type="component" value="Unassembled WGS sequence"/>
</dbReference>
<organism evidence="2 3">
    <name type="scientific">Streptomyces griseiscabiei</name>
    <dbReference type="NCBI Taxonomy" id="2993540"/>
    <lineage>
        <taxon>Bacteria</taxon>
        <taxon>Bacillati</taxon>
        <taxon>Actinomycetota</taxon>
        <taxon>Actinomycetes</taxon>
        <taxon>Kitasatosporales</taxon>
        <taxon>Streptomycetaceae</taxon>
        <taxon>Streptomyces</taxon>
    </lineage>
</organism>
<dbReference type="RefSeq" id="WP_086752205.1">
    <property type="nucleotide sequence ID" value="NZ_JAGJBZ010000007.1"/>
</dbReference>
<evidence type="ECO:0000256" key="1">
    <source>
        <dbReference type="SAM" id="MobiDB-lite"/>
    </source>
</evidence>
<feature type="region of interest" description="Disordered" evidence="1">
    <location>
        <begin position="86"/>
        <end position="105"/>
    </location>
</feature>
<sequence>MRDDTTTALKRLRFRMLTAAYSNNDFWTQRTAFITDQAVAALARREPTTAEDVAKLLLNPSPLHDTEILGAAVEAGLDTTGWEERREKNRTYAREASELPAKSDPDTEAQRLWASLYDHYPQIAAALATFLRAMPDTWREDLFTISPYSSRGHRRHGEAPGPETAPYDAMDWEDCLACLEAQDQCRYHRGVGVGMEYQSDLIKTLLSDHAAIEYVQERHAELDRQARPADTQATPAAEGAGS</sequence>
<gene>
    <name evidence="2" type="ORF">PV517_46600</name>
</gene>
<keyword evidence="3" id="KW-1185">Reference proteome</keyword>
<comment type="caution">
    <text evidence="2">The sequence shown here is derived from an EMBL/GenBank/DDBJ whole genome shotgun (WGS) entry which is preliminary data.</text>
</comment>
<reference evidence="2 3" key="1">
    <citation type="journal article" date="2023" name="Microb. Genom.">
        <title>Mesoterricola silvestris gen. nov., sp. nov., Mesoterricola sediminis sp. nov., Geothrix oryzae sp. nov., Geothrix edaphica sp. nov., Geothrix rubra sp. nov., and Geothrix limicola sp. nov., six novel members of Acidobacteriota isolated from soils.</title>
        <authorList>
            <person name="Weisberg A.J."/>
            <person name="Pearce E."/>
            <person name="Kramer C.G."/>
            <person name="Chang J.H."/>
            <person name="Clarke C.R."/>
        </authorList>
    </citation>
    <scope>NUCLEOTIDE SEQUENCE [LARGE SCALE GENOMIC DNA]</scope>
    <source>
        <strain evidence="2 3">NRRL_B-2795</strain>
    </source>
</reference>
<name>A0ABU4LLI9_9ACTN</name>
<feature type="region of interest" description="Disordered" evidence="1">
    <location>
        <begin position="221"/>
        <end position="242"/>
    </location>
</feature>
<dbReference type="EMBL" id="JARAVY010000039">
    <property type="protein sequence ID" value="MDX2916125.1"/>
    <property type="molecule type" value="Genomic_DNA"/>
</dbReference>
<evidence type="ECO:0000313" key="3">
    <source>
        <dbReference type="Proteomes" id="UP001271723"/>
    </source>
</evidence>
<evidence type="ECO:0000313" key="2">
    <source>
        <dbReference type="EMBL" id="MDX2916125.1"/>
    </source>
</evidence>